<dbReference type="EMBL" id="JAVRHP010000081">
    <property type="protein sequence ID" value="MDT0651099.1"/>
    <property type="molecule type" value="Genomic_DNA"/>
</dbReference>
<evidence type="ECO:0000313" key="3">
    <source>
        <dbReference type="Proteomes" id="UP001248819"/>
    </source>
</evidence>
<dbReference type="RefSeq" id="WP_311485239.1">
    <property type="nucleotide sequence ID" value="NZ_JAVRHP010000081.1"/>
</dbReference>
<dbReference type="Pfam" id="PF00144">
    <property type="entry name" value="Beta-lactamase"/>
    <property type="match status" value="1"/>
</dbReference>
<dbReference type="InterPro" id="IPR012338">
    <property type="entry name" value="Beta-lactam/transpept-like"/>
</dbReference>
<evidence type="ECO:0000259" key="1">
    <source>
        <dbReference type="Pfam" id="PF00144"/>
    </source>
</evidence>
<organism evidence="2 3">
    <name type="scientific">Autumnicola edwardsiae</name>
    <dbReference type="NCBI Taxonomy" id="3075594"/>
    <lineage>
        <taxon>Bacteria</taxon>
        <taxon>Pseudomonadati</taxon>
        <taxon>Bacteroidota</taxon>
        <taxon>Flavobacteriia</taxon>
        <taxon>Flavobacteriales</taxon>
        <taxon>Flavobacteriaceae</taxon>
        <taxon>Autumnicola</taxon>
    </lineage>
</organism>
<accession>A0ABU3CXP3</accession>
<dbReference type="GO" id="GO:0016787">
    <property type="term" value="F:hydrolase activity"/>
    <property type="evidence" value="ECO:0007669"/>
    <property type="project" value="UniProtKB-KW"/>
</dbReference>
<proteinExistence type="predicted"/>
<dbReference type="SUPFAM" id="SSF56601">
    <property type="entry name" value="beta-lactamase/transpeptidase-like"/>
    <property type="match status" value="1"/>
</dbReference>
<reference evidence="2 3" key="1">
    <citation type="submission" date="2023-09" db="EMBL/GenBank/DDBJ databases">
        <authorList>
            <person name="Rey-Velasco X."/>
        </authorList>
    </citation>
    <scope>NUCLEOTIDE SEQUENCE [LARGE SCALE GENOMIC DNA]</scope>
    <source>
        <strain evidence="2 3">F297</strain>
    </source>
</reference>
<keyword evidence="3" id="KW-1185">Reference proteome</keyword>
<sequence length="447" mass="50772">MNKKIKYGLLVGFPSLAYFVYRNFPKLNILTGFAAKNVCSCTFEAGRDLESIESGDNNFLPVFYAKNKIDFEAKSVSSTIFGLKKRIAVYKEGIGSVLLPENSTDAVPNLPLPNRKPAAENLPYPYGRKEPENANFRPDKRKALEFAVENALESKAKAIEKTRAVLVLQKNKLVAEKYAPGFSSTTKFLGWSMTKSITSAVLGVLEREGKISLAQDHLFKEWENDKRSKITLNNVLQMNSGLEWEEDYTKISDVTRMLFMEGDMPKVQINKPLTGEPNNSWNYSSGTTNLLSRFIRDQFTSHQEYLDFWYKELIDKIGMHSMTIEPDLEGNYIGSSYGWATARDWAKFGLLYLNEGNWNGEQILNKSWIEYSAKPTNGSNGEYGAHFWLNAEAKYPDVPTDMFSCNGFQGQYIFIIPSKELVVVRFGLTESPEFDINNFLKEILEAF</sequence>
<feature type="domain" description="Beta-lactamase-related" evidence="1">
    <location>
        <begin position="164"/>
        <end position="426"/>
    </location>
</feature>
<protein>
    <submittedName>
        <fullName evidence="2">Serine hydrolase</fullName>
        <ecNumber evidence="2">3.-.-.-</ecNumber>
    </submittedName>
</protein>
<gene>
    <name evidence="2" type="ORF">RM529_13150</name>
</gene>
<dbReference type="Gene3D" id="3.40.710.10">
    <property type="entry name" value="DD-peptidase/beta-lactamase superfamily"/>
    <property type="match status" value="1"/>
</dbReference>
<name>A0ABU3CXP3_9FLAO</name>
<evidence type="ECO:0000313" key="2">
    <source>
        <dbReference type="EMBL" id="MDT0651099.1"/>
    </source>
</evidence>
<dbReference type="EC" id="3.-.-.-" evidence="2"/>
<dbReference type="InterPro" id="IPR001466">
    <property type="entry name" value="Beta-lactam-related"/>
</dbReference>
<dbReference type="PANTHER" id="PTHR43283:SF7">
    <property type="entry name" value="BETA-LACTAMASE-RELATED DOMAIN-CONTAINING PROTEIN"/>
    <property type="match status" value="1"/>
</dbReference>
<comment type="caution">
    <text evidence="2">The sequence shown here is derived from an EMBL/GenBank/DDBJ whole genome shotgun (WGS) entry which is preliminary data.</text>
</comment>
<dbReference type="Proteomes" id="UP001248819">
    <property type="component" value="Unassembled WGS sequence"/>
</dbReference>
<dbReference type="PANTHER" id="PTHR43283">
    <property type="entry name" value="BETA-LACTAMASE-RELATED"/>
    <property type="match status" value="1"/>
</dbReference>
<dbReference type="InterPro" id="IPR050789">
    <property type="entry name" value="Diverse_Enzym_Activities"/>
</dbReference>
<keyword evidence="2" id="KW-0378">Hydrolase</keyword>